<dbReference type="EMBL" id="FNCA01000004">
    <property type="protein sequence ID" value="SDF79574.1"/>
    <property type="molecule type" value="Genomic_DNA"/>
</dbReference>
<evidence type="ECO:0000313" key="1">
    <source>
        <dbReference type="EMBL" id="SDF79574.1"/>
    </source>
</evidence>
<keyword evidence="2" id="KW-1185">Reference proteome</keyword>
<dbReference type="InterPro" id="IPR011011">
    <property type="entry name" value="Znf_FYVE_PHD"/>
</dbReference>
<dbReference type="Proteomes" id="UP000199259">
    <property type="component" value="Unassembled WGS sequence"/>
</dbReference>
<name>A0A7Z7AWB1_9EURY</name>
<dbReference type="RefSeq" id="WP_091709715.1">
    <property type="nucleotide sequence ID" value="NZ_FNCA01000004.1"/>
</dbReference>
<comment type="caution">
    <text evidence="1">The sequence shown here is derived from an EMBL/GenBank/DDBJ whole genome shotgun (WGS) entry which is preliminary data.</text>
</comment>
<sequence length="58" mass="6145">MERVGICSICGSASSLNTCALCGRLVCNNCFDHSRNVCKQCSSGIILSEMSSERSGLI</sequence>
<dbReference type="AlphaFoldDB" id="A0A7Z7AWB1"/>
<dbReference type="SUPFAM" id="SSF57903">
    <property type="entry name" value="FYVE/PHD zinc finger"/>
    <property type="match status" value="1"/>
</dbReference>
<dbReference type="Pfam" id="PF14445">
    <property type="entry name" value="Prok-RING_2"/>
    <property type="match status" value="1"/>
</dbReference>
<protein>
    <submittedName>
        <fullName evidence="1">RING finger family protein 2</fullName>
    </submittedName>
</protein>
<evidence type="ECO:0000313" key="2">
    <source>
        <dbReference type="Proteomes" id="UP000199259"/>
    </source>
</evidence>
<gene>
    <name evidence="1" type="ORF">SAMN04488589_1347</name>
</gene>
<proteinExistence type="predicted"/>
<organism evidence="1 2">
    <name type="scientific">Methanolobus vulcani</name>
    <dbReference type="NCBI Taxonomy" id="38026"/>
    <lineage>
        <taxon>Archaea</taxon>
        <taxon>Methanobacteriati</taxon>
        <taxon>Methanobacteriota</taxon>
        <taxon>Stenosarchaea group</taxon>
        <taxon>Methanomicrobia</taxon>
        <taxon>Methanosarcinales</taxon>
        <taxon>Methanosarcinaceae</taxon>
        <taxon>Methanolobus</taxon>
    </lineage>
</organism>
<dbReference type="InterPro" id="IPR025872">
    <property type="entry name" value="RING_finger_2_prok"/>
</dbReference>
<accession>A0A7Z7AWB1</accession>
<reference evidence="1 2" key="1">
    <citation type="submission" date="2016-10" db="EMBL/GenBank/DDBJ databases">
        <authorList>
            <person name="Varghese N."/>
            <person name="Submissions S."/>
        </authorList>
    </citation>
    <scope>NUCLEOTIDE SEQUENCE [LARGE SCALE GENOMIC DNA]</scope>
    <source>
        <strain evidence="1 2">PL 12/M</strain>
    </source>
</reference>